<comment type="caution">
    <text evidence="3">The sequence shown here is derived from an EMBL/GenBank/DDBJ whole genome shotgun (WGS) entry which is preliminary data.</text>
</comment>
<accession>A0A936F4B3</accession>
<feature type="coiled-coil region" evidence="1">
    <location>
        <begin position="226"/>
        <end position="253"/>
    </location>
</feature>
<dbReference type="Proteomes" id="UP000709959">
    <property type="component" value="Unassembled WGS sequence"/>
</dbReference>
<gene>
    <name evidence="3" type="ORF">IPN91_12755</name>
</gene>
<keyword evidence="1" id="KW-0175">Coiled coil</keyword>
<evidence type="ECO:0000313" key="4">
    <source>
        <dbReference type="Proteomes" id="UP000709959"/>
    </source>
</evidence>
<organism evidence="3 4">
    <name type="scientific">Candidatus Geothrix odensensis</name>
    <dbReference type="NCBI Taxonomy" id="2954440"/>
    <lineage>
        <taxon>Bacteria</taxon>
        <taxon>Pseudomonadati</taxon>
        <taxon>Acidobacteriota</taxon>
        <taxon>Holophagae</taxon>
        <taxon>Holophagales</taxon>
        <taxon>Holophagaceae</taxon>
        <taxon>Geothrix</taxon>
    </lineage>
</organism>
<evidence type="ECO:0000256" key="1">
    <source>
        <dbReference type="SAM" id="Coils"/>
    </source>
</evidence>
<feature type="region of interest" description="Disordered" evidence="2">
    <location>
        <begin position="186"/>
        <end position="205"/>
    </location>
</feature>
<sequence>MNAATKSLAGWLAFALLGQTGSPLSAQSALGQLEGMTGQKVQRFQGSSAHKYRQVPTATSRVVKPARLTPDQRAASLLGGVFGGLLAQTLSASPRTSPGVAQHDAQQAQIEARIQQQRQEALARDQQALRSWAQDYASQLNQQLLSQRDGSLEGQAAAQSGFWDGGSHRSGGDALVVDLRDARALTPGNLKSPEPAPKPVTPDEVLRRRAEAQARLHRMMAENGDMKVLGQRFYELEDELTRLKAEAARLGADGRQLAREHEAWGAAVDRAVQNSLERGTSLLTGTLIPEGTAAGLKVLQKNPQAWNGTVEALTQVSDFTDFVTERADRALAARDTVDWVQAKQSLYQNLDFIASNLQHASKTWKPLSTQWELGKSIVGSGLDVAQELDAWAYQKGAAGDQALLSQRQKTVLGKMTTLVGRLQDSRATLATKLGVRPEDLIPVQTQPPLPRLASPVPRL</sequence>
<evidence type="ECO:0000313" key="3">
    <source>
        <dbReference type="EMBL" id="MBK8573475.1"/>
    </source>
</evidence>
<dbReference type="AlphaFoldDB" id="A0A936F4B3"/>
<reference evidence="3 4" key="1">
    <citation type="submission" date="2020-10" db="EMBL/GenBank/DDBJ databases">
        <title>Connecting structure to function with the recovery of over 1000 high-quality activated sludge metagenome-assembled genomes encoding full-length rRNA genes using long-read sequencing.</title>
        <authorList>
            <person name="Singleton C.M."/>
            <person name="Petriglieri F."/>
            <person name="Kristensen J.M."/>
            <person name="Kirkegaard R.H."/>
            <person name="Michaelsen T.Y."/>
            <person name="Andersen M.H."/>
            <person name="Karst S.M."/>
            <person name="Dueholm M.S."/>
            <person name="Nielsen P.H."/>
            <person name="Albertsen M."/>
        </authorList>
    </citation>
    <scope>NUCLEOTIDE SEQUENCE [LARGE SCALE GENOMIC DNA]</scope>
    <source>
        <strain evidence="3">OdNE_18-Q3-R46-58_MAXAC.008</strain>
    </source>
</reference>
<proteinExistence type="predicted"/>
<protein>
    <submittedName>
        <fullName evidence="3">Uncharacterized protein</fullName>
    </submittedName>
</protein>
<dbReference type="EMBL" id="JADKCH010000019">
    <property type="protein sequence ID" value="MBK8573475.1"/>
    <property type="molecule type" value="Genomic_DNA"/>
</dbReference>
<evidence type="ECO:0000256" key="2">
    <source>
        <dbReference type="SAM" id="MobiDB-lite"/>
    </source>
</evidence>
<name>A0A936F4B3_9BACT</name>